<dbReference type="EMBL" id="JANCNS010000001">
    <property type="protein sequence ID" value="MCP9198714.1"/>
    <property type="molecule type" value="Genomic_DNA"/>
</dbReference>
<dbReference type="Gene3D" id="3.40.50.1820">
    <property type="entry name" value="alpha/beta hydrolase"/>
    <property type="match status" value="1"/>
</dbReference>
<dbReference type="InterPro" id="IPR029058">
    <property type="entry name" value="AB_hydrolase_fold"/>
</dbReference>
<keyword evidence="2" id="KW-0378">Hydrolase</keyword>
<dbReference type="AlphaFoldDB" id="A0A9X2I6Q5"/>
<evidence type="ECO:0000313" key="2">
    <source>
        <dbReference type="EMBL" id="MCP9198714.1"/>
    </source>
</evidence>
<evidence type="ECO:0000259" key="1">
    <source>
        <dbReference type="Pfam" id="PF00561"/>
    </source>
</evidence>
<comment type="caution">
    <text evidence="2">The sequence shown here is derived from an EMBL/GenBank/DDBJ whole genome shotgun (WGS) entry which is preliminary data.</text>
</comment>
<dbReference type="PANTHER" id="PTHR43798:SF33">
    <property type="entry name" value="HYDROLASE, PUTATIVE (AFU_ORTHOLOGUE AFUA_2G14860)-RELATED"/>
    <property type="match status" value="1"/>
</dbReference>
<dbReference type="Pfam" id="PF00561">
    <property type="entry name" value="Abhydrolase_1"/>
    <property type="match status" value="1"/>
</dbReference>
<dbReference type="GO" id="GO:0016787">
    <property type="term" value="F:hydrolase activity"/>
    <property type="evidence" value="ECO:0007669"/>
    <property type="project" value="UniProtKB-KW"/>
</dbReference>
<dbReference type="InterPro" id="IPR000639">
    <property type="entry name" value="Epox_hydrolase-like"/>
</dbReference>
<evidence type="ECO:0000313" key="3">
    <source>
        <dbReference type="Proteomes" id="UP001155280"/>
    </source>
</evidence>
<dbReference type="Proteomes" id="UP001155280">
    <property type="component" value="Unassembled WGS sequence"/>
</dbReference>
<dbReference type="SUPFAM" id="SSF53474">
    <property type="entry name" value="alpha/beta-Hydrolases"/>
    <property type="match status" value="1"/>
</dbReference>
<accession>A0A9X2I6Q5</accession>
<feature type="domain" description="AB hydrolase-1" evidence="1">
    <location>
        <begin position="54"/>
        <end position="296"/>
    </location>
</feature>
<protein>
    <submittedName>
        <fullName evidence="2">Alpha/beta hydrolase</fullName>
    </submittedName>
</protein>
<keyword evidence="3" id="KW-1185">Reference proteome</keyword>
<dbReference type="InterPro" id="IPR000073">
    <property type="entry name" value="AB_hydrolase_1"/>
</dbReference>
<dbReference type="PANTHER" id="PTHR43798">
    <property type="entry name" value="MONOACYLGLYCEROL LIPASE"/>
    <property type="match status" value="1"/>
</dbReference>
<proteinExistence type="predicted"/>
<name>A0A9X2I6Q5_9FLAO</name>
<organism evidence="2 3">
    <name type="scientific">Christiangramia oceanisediminis</name>
    <dbReference type="NCBI Taxonomy" id="2920386"/>
    <lineage>
        <taxon>Bacteria</taxon>
        <taxon>Pseudomonadati</taxon>
        <taxon>Bacteroidota</taxon>
        <taxon>Flavobacteriia</taxon>
        <taxon>Flavobacteriales</taxon>
        <taxon>Flavobacteriaceae</taxon>
        <taxon>Christiangramia</taxon>
    </lineage>
</organism>
<gene>
    <name evidence="2" type="ORF">MKO06_02265</name>
</gene>
<reference evidence="2" key="1">
    <citation type="submission" date="2022-07" db="EMBL/GenBank/DDBJ databases">
        <title>Gramela sediminis sp. nov., isolated from deep-sea sediment of the Indian Ocean.</title>
        <authorList>
            <person name="Shi H."/>
        </authorList>
    </citation>
    <scope>NUCLEOTIDE SEQUENCE</scope>
    <source>
        <strain evidence="2">GC03-9</strain>
    </source>
</reference>
<sequence>MKKRILVSILCLMLTGLKAQKNISEILSYPSTVQKIKLDSEEIVYLETGKGATSILFVHGLSSTLQSWENNLEGLGDDFRCIAIDLPGYGKSSRNRTDYSLSEYADMIREFIQKKELENVILAGHSMGGQIAMHTVLEYPEVFEKLVLVAPAGIETFTPQEATLMKSSYTPAMLMASSDEQILANYKLNFYEFPESASKMVEQRIAMKEAGDFPQYAETVVNNIHAMLDEPVIERISEISIPVLMIFGKNDMLIPNRYFHPDESIESLVETSEEKFKDLEVEVIDEAGHFVNFEKATEVNQLIRDFAGE</sequence>
<dbReference type="PRINTS" id="PR00412">
    <property type="entry name" value="EPOXHYDRLASE"/>
</dbReference>
<dbReference type="GO" id="GO:0016020">
    <property type="term" value="C:membrane"/>
    <property type="evidence" value="ECO:0007669"/>
    <property type="project" value="TreeGrafter"/>
</dbReference>
<dbReference type="PRINTS" id="PR00111">
    <property type="entry name" value="ABHYDROLASE"/>
</dbReference>
<dbReference type="InterPro" id="IPR050266">
    <property type="entry name" value="AB_hydrolase_sf"/>
</dbReference>
<dbReference type="RefSeq" id="WP_241550718.1">
    <property type="nucleotide sequence ID" value="NZ_JANCNS010000001.1"/>
</dbReference>